<organism evidence="1 2">
    <name type="scientific">Boeremia exigua</name>
    <dbReference type="NCBI Taxonomy" id="749465"/>
    <lineage>
        <taxon>Eukaryota</taxon>
        <taxon>Fungi</taxon>
        <taxon>Dikarya</taxon>
        <taxon>Ascomycota</taxon>
        <taxon>Pezizomycotina</taxon>
        <taxon>Dothideomycetes</taxon>
        <taxon>Pleosporomycetidae</taxon>
        <taxon>Pleosporales</taxon>
        <taxon>Pleosporineae</taxon>
        <taxon>Didymellaceae</taxon>
        <taxon>Boeremia</taxon>
    </lineage>
</organism>
<evidence type="ECO:0000313" key="1">
    <source>
        <dbReference type="EMBL" id="KAJ8110396.1"/>
    </source>
</evidence>
<proteinExistence type="predicted"/>
<keyword evidence="2" id="KW-1185">Reference proteome</keyword>
<name>A0ACC2I556_9PLEO</name>
<accession>A0ACC2I556</accession>
<comment type="caution">
    <text evidence="1">The sequence shown here is derived from an EMBL/GenBank/DDBJ whole genome shotgun (WGS) entry which is preliminary data.</text>
</comment>
<sequence length="610" mass="68213">MTAHLPYAVNPLPFAGKVISVTGASRGLGLALSKYLLVRGATVSMCATSAENLSKAAQEINNEIPEAKDRYWTCRVDISNLDTVRSWIEQTVTRFGRLDGCANVAAVEQREIFPIVDLDPDYFARLVNVNVVGTFHCLKEEMKVIEDGGSIVNVGSIASQYGSQGVAAYVSAKHALIGLTKVAAFEGAPRKVRVNALCPGCFNTEMMEKPFNSPVGEFHLNKDNIPCILRRELPEAWEIAASVAFLLGDEGAHVTKSSWAIDGGWVEDSYSSGPIIAAISIITVLIVLFRFFGDVPVDYYRNYAPGESIIATTLQNDKPQPGYFKAQPEWDWKVPDYAGWNGYARNPRNRDIVVLTASDGGGHNSAIPNVLERVLDDREKYCARHGYTNLWLNTSRYDIGEAHRTWSKIPAVAEAFSLYPTAEWVWLIDTDIIMMEPDYDLVKEIVGPEAIKRGLMRDTPILDGQLKKNPTNINTPNNFRVEDIDILITQDHQSVNTGSTFFRRSAFTRWTLEMMTDYTMLMGKDHVGAEQDALKHLMLEHQLVRNHVGVYPQRKFNAYVQGGNNMGYRDGDLLVHFAGCWVEGNCQSWFEEFWGKKGHKDVWRPAKTDS</sequence>
<dbReference type="Proteomes" id="UP001153331">
    <property type="component" value="Unassembled WGS sequence"/>
</dbReference>
<gene>
    <name evidence="1" type="ORF">OPT61_g6751</name>
</gene>
<protein>
    <submittedName>
        <fullName evidence="1">Uncharacterized protein</fullName>
    </submittedName>
</protein>
<reference evidence="1" key="1">
    <citation type="submission" date="2022-11" db="EMBL/GenBank/DDBJ databases">
        <title>Genome Sequence of Boeremia exigua.</title>
        <authorList>
            <person name="Buettner E."/>
        </authorList>
    </citation>
    <scope>NUCLEOTIDE SEQUENCE</scope>
    <source>
        <strain evidence="1">CU02</strain>
    </source>
</reference>
<evidence type="ECO:0000313" key="2">
    <source>
        <dbReference type="Proteomes" id="UP001153331"/>
    </source>
</evidence>
<dbReference type="EMBL" id="JAPHNI010000503">
    <property type="protein sequence ID" value="KAJ8110396.1"/>
    <property type="molecule type" value="Genomic_DNA"/>
</dbReference>